<evidence type="ECO:0000256" key="4">
    <source>
        <dbReference type="ARBA" id="ARBA00008937"/>
    </source>
</evidence>
<dbReference type="PANTHER" id="PTHR21461:SF69">
    <property type="entry name" value="GLYCOSYLTRANSFERASE FAMILY 92 PROTEIN"/>
    <property type="match status" value="1"/>
</dbReference>
<dbReference type="PANTHER" id="PTHR21461">
    <property type="entry name" value="GLYCOSYLTRANSFERASE FAMILY 92 PROTEIN"/>
    <property type="match status" value="1"/>
</dbReference>
<dbReference type="InterPro" id="IPR028058">
    <property type="entry name" value="Fis1_TPR_N"/>
</dbReference>
<dbReference type="Pfam" id="PF14853">
    <property type="entry name" value="Fis1_TPR_C"/>
    <property type="match status" value="1"/>
</dbReference>
<evidence type="ECO:0000313" key="16">
    <source>
        <dbReference type="EMBL" id="KAK7484230.1"/>
    </source>
</evidence>
<evidence type="ECO:0000256" key="7">
    <source>
        <dbReference type="ARBA" id="ARBA00022692"/>
    </source>
</evidence>
<dbReference type="InterPro" id="IPR008166">
    <property type="entry name" value="Glyco_transf_92"/>
</dbReference>
<evidence type="ECO:0000256" key="8">
    <source>
        <dbReference type="ARBA" id="ARBA00022703"/>
    </source>
</evidence>
<evidence type="ECO:0000256" key="2">
    <source>
        <dbReference type="ARBA" id="ARBA00004572"/>
    </source>
</evidence>
<dbReference type="InterPro" id="IPR011990">
    <property type="entry name" value="TPR-like_helical_dom_sf"/>
</dbReference>
<name>A0ABD0KAX1_9CAEN</name>
<dbReference type="Pfam" id="PF01697">
    <property type="entry name" value="Glyco_transf_92"/>
    <property type="match status" value="2"/>
</dbReference>
<dbReference type="EMBL" id="JACVVK020000213">
    <property type="protein sequence ID" value="KAK7484230.1"/>
    <property type="molecule type" value="Genomic_DNA"/>
</dbReference>
<keyword evidence="5" id="KW-0328">Glycosyltransferase</keyword>
<sequence length="1043" mass="119305">MGIITYHRRPWQLPYQKHVTSLLHLVFSHFLHVIKRCYVSACHHYVISPPFGGRTWQRSVQNVFLFLGTAFLLLLLSSDTTTDISGLDAEIVQRIQALGCKELCWEELKGPLRLVRSLDIEIGLIKNGTLLFRFSPTEQNFPAAKEVTFADVTKRRRAAAEVQGVHPAVGASVGNLGSEFLSRKLKSYVSLEHGAGHSNLGSRFVQFRNPPESGGDKSEVLNVYERRRSLPETKRSKRRVRDINQNNESRTHRKTRSQVGTRYAEHSTTRFTEQNSYNFTDDRKSRFNDFLEPAPVPDDDFLTKPTKTRLASDLYVTSRSWEPITGGDDNLFVYSAFYDDRRGKQPENKNRRVRVLSIGVLHELTEFPNLRRQVFCHFRWKNTTQMHVSQRGLIQSVWDDHNLTYHAMFILCDLHLCASPDYVGITVERGLLPRSYLRIKYPPADRNSHPYNITTCFPVMHSYYDNKPDFLQVMEANQILGSDKFTLYVQNASPDIMAIIKHYVTSGILEAIEWRLPLKNVSHLHYFGQLAAVNDCLYESMYSSRHVVFQDFDEILLPRLHDTWTNMLEEFQFQGTSWWDRWRRLHGGLNYGSFTFLHVFFPKNWTHPGLPGDFIIEGNDSIVNPNSVETFIYGYKEEKPKKGDAQDAIVEGKAVQIEEGKGDTRGKEQQGDTREKIQPEGTEGKAGHLGRPQKPAVPKTLYSRRQTDTAQRNLERDLEHSKTENGQPPRPLLHNDAEKLGKARPSQSERDVGTGADGQRQTDLNSHSAFTEQAIGGLSARSLDASFGAGGQQHIDPTFSTDKAGTNKAVAKQELLNDLSAVQLTWRENIVWATQWRSKMLVQPEAVLMMGIHGVHMLVPGYQNRDLTTDEALVHHYRNWWVKDGTVMVHDTSAHRLEHLLKNSIEKKFELVYNDQLRRGHVIEKTQFDYAWCLIRSRYQEDMKKGVALLEDLLRNEKDDLSKRDYLYYIAVGYTRLKEYERAMKYVDAVTHIEPANHQAKQLHGFIKKKMEKDGMMGIAIVGGAALALGGIVGLGIAALKKK</sequence>
<evidence type="ECO:0000256" key="14">
    <source>
        <dbReference type="SAM" id="MobiDB-lite"/>
    </source>
</evidence>
<keyword evidence="9" id="KW-1000">Mitochondrion outer membrane</keyword>
<keyword evidence="6" id="KW-0808">Transferase</keyword>
<dbReference type="CDD" id="cd12212">
    <property type="entry name" value="Fis1"/>
    <property type="match status" value="1"/>
</dbReference>
<reference evidence="16 17" key="1">
    <citation type="journal article" date="2023" name="Sci. Data">
        <title>Genome assembly of the Korean intertidal mud-creeper Batillaria attramentaria.</title>
        <authorList>
            <person name="Patra A.K."/>
            <person name="Ho P.T."/>
            <person name="Jun S."/>
            <person name="Lee S.J."/>
            <person name="Kim Y."/>
            <person name="Won Y.J."/>
        </authorList>
    </citation>
    <scope>NUCLEOTIDE SEQUENCE [LARGE SCALE GENOMIC DNA]</scope>
    <source>
        <strain evidence="16">Wonlab-2016</strain>
    </source>
</reference>
<dbReference type="AlphaFoldDB" id="A0ABD0KAX1"/>
<feature type="transmembrane region" description="Helical" evidence="15">
    <location>
        <begin position="1016"/>
        <end position="1040"/>
    </location>
</feature>
<evidence type="ECO:0000313" key="17">
    <source>
        <dbReference type="Proteomes" id="UP001519460"/>
    </source>
</evidence>
<dbReference type="FunFam" id="1.25.40.10:FF:000147">
    <property type="entry name" value="Mitochondrial fission 1 protein"/>
    <property type="match status" value="1"/>
</dbReference>
<keyword evidence="13" id="KW-0576">Peroxisome</keyword>
<evidence type="ECO:0000256" key="3">
    <source>
        <dbReference type="ARBA" id="ARBA00007647"/>
    </source>
</evidence>
<organism evidence="16 17">
    <name type="scientific">Batillaria attramentaria</name>
    <dbReference type="NCBI Taxonomy" id="370345"/>
    <lineage>
        <taxon>Eukaryota</taxon>
        <taxon>Metazoa</taxon>
        <taxon>Spiralia</taxon>
        <taxon>Lophotrochozoa</taxon>
        <taxon>Mollusca</taxon>
        <taxon>Gastropoda</taxon>
        <taxon>Caenogastropoda</taxon>
        <taxon>Sorbeoconcha</taxon>
        <taxon>Cerithioidea</taxon>
        <taxon>Batillariidae</taxon>
        <taxon>Batillaria</taxon>
    </lineage>
</organism>
<dbReference type="Pfam" id="PF14852">
    <property type="entry name" value="Fis1_TPR_N"/>
    <property type="match status" value="1"/>
</dbReference>
<dbReference type="Gene3D" id="1.25.40.10">
    <property type="entry name" value="Tetratricopeptide repeat domain"/>
    <property type="match status" value="1"/>
</dbReference>
<feature type="region of interest" description="Disordered" evidence="14">
    <location>
        <begin position="227"/>
        <end position="265"/>
    </location>
</feature>
<dbReference type="InterPro" id="IPR028061">
    <property type="entry name" value="Fis1_TPR_C"/>
</dbReference>
<proteinExistence type="inferred from homology"/>
<accession>A0ABD0KAX1</accession>
<feature type="compositionally biased region" description="Basic and acidic residues" evidence="14">
    <location>
        <begin position="713"/>
        <end position="723"/>
    </location>
</feature>
<evidence type="ECO:0000256" key="15">
    <source>
        <dbReference type="SAM" id="Phobius"/>
    </source>
</evidence>
<comment type="similarity">
    <text evidence="4">Belongs to the FIS1 family.</text>
</comment>
<keyword evidence="17" id="KW-1185">Reference proteome</keyword>
<comment type="caution">
    <text evidence="16">The sequence shown here is derived from an EMBL/GenBank/DDBJ whole genome shotgun (WGS) entry which is preliminary data.</text>
</comment>
<dbReference type="SUPFAM" id="SSF48452">
    <property type="entry name" value="TPR-like"/>
    <property type="match status" value="1"/>
</dbReference>
<evidence type="ECO:0000256" key="6">
    <source>
        <dbReference type="ARBA" id="ARBA00022679"/>
    </source>
</evidence>
<evidence type="ECO:0000256" key="12">
    <source>
        <dbReference type="ARBA" id="ARBA00023136"/>
    </source>
</evidence>
<evidence type="ECO:0000256" key="9">
    <source>
        <dbReference type="ARBA" id="ARBA00022787"/>
    </source>
</evidence>
<evidence type="ECO:0000256" key="10">
    <source>
        <dbReference type="ARBA" id="ARBA00022989"/>
    </source>
</evidence>
<keyword evidence="11" id="KW-0496">Mitochondrion</keyword>
<keyword evidence="8" id="KW-0053">Apoptosis</keyword>
<dbReference type="GO" id="GO:0006915">
    <property type="term" value="P:apoptotic process"/>
    <property type="evidence" value="ECO:0007669"/>
    <property type="project" value="UniProtKB-KW"/>
</dbReference>
<feature type="compositionally biased region" description="Basic and acidic residues" evidence="14">
    <location>
        <begin position="733"/>
        <end position="752"/>
    </location>
</feature>
<dbReference type="GO" id="GO:0005741">
    <property type="term" value="C:mitochondrial outer membrane"/>
    <property type="evidence" value="ECO:0007669"/>
    <property type="project" value="UniProtKB-SubCell"/>
</dbReference>
<evidence type="ECO:0008006" key="18">
    <source>
        <dbReference type="Google" id="ProtNLM"/>
    </source>
</evidence>
<evidence type="ECO:0000256" key="11">
    <source>
        <dbReference type="ARBA" id="ARBA00023128"/>
    </source>
</evidence>
<evidence type="ECO:0000256" key="5">
    <source>
        <dbReference type="ARBA" id="ARBA00022676"/>
    </source>
</evidence>
<dbReference type="GO" id="GO:0016757">
    <property type="term" value="F:glycosyltransferase activity"/>
    <property type="evidence" value="ECO:0007669"/>
    <property type="project" value="UniProtKB-KW"/>
</dbReference>
<comment type="subcellular location">
    <subcellularLocation>
        <location evidence="2">Mitochondrion outer membrane</location>
        <topology evidence="2">Single-pass membrane protein</topology>
    </subcellularLocation>
    <subcellularLocation>
        <location evidence="1">Peroxisome membrane</location>
        <topology evidence="1">Single-pass membrane protein</topology>
    </subcellularLocation>
</comment>
<dbReference type="GO" id="GO:0005778">
    <property type="term" value="C:peroxisomal membrane"/>
    <property type="evidence" value="ECO:0007669"/>
    <property type="project" value="UniProtKB-SubCell"/>
</dbReference>
<feature type="region of interest" description="Disordered" evidence="14">
    <location>
        <begin position="653"/>
        <end position="765"/>
    </location>
</feature>
<feature type="compositionally biased region" description="Basic and acidic residues" evidence="14">
    <location>
        <begin position="656"/>
        <end position="686"/>
    </location>
</feature>
<gene>
    <name evidence="16" type="ORF">BaRGS_00024479</name>
</gene>
<protein>
    <recommendedName>
        <fullName evidence="18">Glycosyltransferase family 92 protein</fullName>
    </recommendedName>
</protein>
<keyword evidence="7 15" id="KW-0812">Transmembrane</keyword>
<comment type="similarity">
    <text evidence="3">Belongs to the glycosyltransferase 92 family.</text>
</comment>
<evidence type="ECO:0000256" key="13">
    <source>
        <dbReference type="ARBA" id="ARBA00023140"/>
    </source>
</evidence>
<keyword evidence="10 15" id="KW-1133">Transmembrane helix</keyword>
<evidence type="ECO:0000256" key="1">
    <source>
        <dbReference type="ARBA" id="ARBA00004549"/>
    </source>
</evidence>
<dbReference type="InterPro" id="IPR033745">
    <property type="entry name" value="Fis1_cytosol"/>
</dbReference>
<keyword evidence="12 15" id="KW-0472">Membrane</keyword>
<dbReference type="Proteomes" id="UP001519460">
    <property type="component" value="Unassembled WGS sequence"/>
</dbReference>